<dbReference type="Pfam" id="PF01965">
    <property type="entry name" value="DJ-1_PfpI"/>
    <property type="match status" value="1"/>
</dbReference>
<dbReference type="InterPro" id="IPR009057">
    <property type="entry name" value="Homeodomain-like_sf"/>
</dbReference>
<sequence length="326" mass="35257">MLDQVVAFDLGICTHLFRAAERPGQVPRRPLYEVEVCSADGGPVRSTGGFHVVPDHDLSALRRADTVVIPGIHDGPPLVEGTLPEPVYGALRAAAGRARLVSICTGAFVLAAAGLLDGRPAATHWREADRFRALFPQVRLDADVLFVDDGDILTSAGVGSGIDLCLHVVRGDHGSRAANALARRCVVAPWREGGQAQFVERPLPSARESGTGPTRTWMLTRLHEPLDLATLAAHARMSVRTFTRRFREETGVSPARWLAGQRVEHARQLLEHTDLPVDEVARRSGFATAVSLRQHLRAAVGVAPLAYRHTFRAASPESSTAREAAR</sequence>
<dbReference type="InterPro" id="IPR018060">
    <property type="entry name" value="HTH_AraC"/>
</dbReference>
<dbReference type="PANTHER" id="PTHR43130">
    <property type="entry name" value="ARAC-FAMILY TRANSCRIPTIONAL REGULATOR"/>
    <property type="match status" value="1"/>
</dbReference>
<dbReference type="InterPro" id="IPR002818">
    <property type="entry name" value="DJ-1/PfpI"/>
</dbReference>
<reference evidence="4 5" key="1">
    <citation type="submission" date="2018-06" db="EMBL/GenBank/DDBJ databases">
        <title>Sphaerisporangium craniellae sp. nov., isolated from a marine sponge in the South China Sea.</title>
        <authorList>
            <person name="Li L."/>
        </authorList>
    </citation>
    <scope>NUCLEOTIDE SEQUENCE [LARGE SCALE GENOMIC DNA]</scope>
    <source>
        <strain evidence="4 5">LHW63015</strain>
    </source>
</reference>
<evidence type="ECO:0000256" key="1">
    <source>
        <dbReference type="ARBA" id="ARBA00023015"/>
    </source>
</evidence>
<keyword evidence="1" id="KW-0805">Transcription regulation</keyword>
<dbReference type="Proteomes" id="UP000253303">
    <property type="component" value="Unassembled WGS sequence"/>
</dbReference>
<dbReference type="CDD" id="cd03137">
    <property type="entry name" value="GATase1_AraC_1"/>
    <property type="match status" value="1"/>
</dbReference>
<evidence type="ECO:0000259" key="3">
    <source>
        <dbReference type="PROSITE" id="PS01124"/>
    </source>
</evidence>
<dbReference type="EMBL" id="QMEY01000004">
    <property type="protein sequence ID" value="RBQ19911.1"/>
    <property type="molecule type" value="Genomic_DNA"/>
</dbReference>
<keyword evidence="5" id="KW-1185">Reference proteome</keyword>
<keyword evidence="2" id="KW-0804">Transcription</keyword>
<dbReference type="Gene3D" id="3.40.50.880">
    <property type="match status" value="1"/>
</dbReference>
<evidence type="ECO:0000256" key="2">
    <source>
        <dbReference type="ARBA" id="ARBA00023163"/>
    </source>
</evidence>
<gene>
    <name evidence="4" type="ORF">DP939_14150</name>
</gene>
<accession>A0A366M145</accession>
<dbReference type="GO" id="GO:0043565">
    <property type="term" value="F:sequence-specific DNA binding"/>
    <property type="evidence" value="ECO:0007669"/>
    <property type="project" value="InterPro"/>
</dbReference>
<dbReference type="SMART" id="SM00342">
    <property type="entry name" value="HTH_ARAC"/>
    <property type="match status" value="1"/>
</dbReference>
<dbReference type="OrthoDB" id="9803764at2"/>
<protein>
    <submittedName>
        <fullName evidence="4">AraC family transcriptional regulator</fullName>
    </submittedName>
</protein>
<evidence type="ECO:0000313" key="5">
    <source>
        <dbReference type="Proteomes" id="UP000253303"/>
    </source>
</evidence>
<feature type="domain" description="HTH araC/xylS-type" evidence="3">
    <location>
        <begin position="212"/>
        <end position="310"/>
    </location>
</feature>
<dbReference type="Gene3D" id="1.10.10.60">
    <property type="entry name" value="Homeodomain-like"/>
    <property type="match status" value="1"/>
</dbReference>
<dbReference type="Pfam" id="PF12833">
    <property type="entry name" value="HTH_18"/>
    <property type="match status" value="1"/>
</dbReference>
<dbReference type="PANTHER" id="PTHR43130:SF3">
    <property type="entry name" value="HTH-TYPE TRANSCRIPTIONAL REGULATOR RV1931C"/>
    <property type="match status" value="1"/>
</dbReference>
<dbReference type="AlphaFoldDB" id="A0A366M145"/>
<dbReference type="PROSITE" id="PS01124">
    <property type="entry name" value="HTH_ARAC_FAMILY_2"/>
    <property type="match status" value="1"/>
</dbReference>
<comment type="caution">
    <text evidence="4">The sequence shown here is derived from an EMBL/GenBank/DDBJ whole genome shotgun (WGS) entry which is preliminary data.</text>
</comment>
<dbReference type="InterPro" id="IPR052158">
    <property type="entry name" value="INH-QAR"/>
</dbReference>
<organism evidence="4 5">
    <name type="scientific">Spongiactinospora rosea</name>
    <dbReference type="NCBI Taxonomy" id="2248750"/>
    <lineage>
        <taxon>Bacteria</taxon>
        <taxon>Bacillati</taxon>
        <taxon>Actinomycetota</taxon>
        <taxon>Actinomycetes</taxon>
        <taxon>Streptosporangiales</taxon>
        <taxon>Streptosporangiaceae</taxon>
        <taxon>Spongiactinospora</taxon>
    </lineage>
</organism>
<dbReference type="SUPFAM" id="SSF52317">
    <property type="entry name" value="Class I glutamine amidotransferase-like"/>
    <property type="match status" value="1"/>
</dbReference>
<name>A0A366M145_9ACTN</name>
<dbReference type="InterPro" id="IPR029062">
    <property type="entry name" value="Class_I_gatase-like"/>
</dbReference>
<proteinExistence type="predicted"/>
<dbReference type="GO" id="GO:0003700">
    <property type="term" value="F:DNA-binding transcription factor activity"/>
    <property type="evidence" value="ECO:0007669"/>
    <property type="project" value="InterPro"/>
</dbReference>
<dbReference type="SUPFAM" id="SSF46689">
    <property type="entry name" value="Homeodomain-like"/>
    <property type="match status" value="2"/>
</dbReference>
<evidence type="ECO:0000313" key="4">
    <source>
        <dbReference type="EMBL" id="RBQ19911.1"/>
    </source>
</evidence>